<dbReference type="AlphaFoldDB" id="A0AAN7WX16"/>
<dbReference type="Proteomes" id="UP001346869">
    <property type="component" value="Unassembled WGS sequence"/>
</dbReference>
<organism evidence="2 3">
    <name type="scientific">Eleginops maclovinus</name>
    <name type="common">Patagonian blennie</name>
    <name type="synonym">Eleginus maclovinus</name>
    <dbReference type="NCBI Taxonomy" id="56733"/>
    <lineage>
        <taxon>Eukaryota</taxon>
        <taxon>Metazoa</taxon>
        <taxon>Chordata</taxon>
        <taxon>Craniata</taxon>
        <taxon>Vertebrata</taxon>
        <taxon>Euteleostomi</taxon>
        <taxon>Actinopterygii</taxon>
        <taxon>Neopterygii</taxon>
        <taxon>Teleostei</taxon>
        <taxon>Neoteleostei</taxon>
        <taxon>Acanthomorphata</taxon>
        <taxon>Eupercaria</taxon>
        <taxon>Perciformes</taxon>
        <taxon>Notothenioidei</taxon>
        <taxon>Eleginopidae</taxon>
        <taxon>Eleginops</taxon>
    </lineage>
</organism>
<gene>
    <name evidence="2" type="ORF">PBY51_014529</name>
</gene>
<protein>
    <submittedName>
        <fullName evidence="2">Uncharacterized protein</fullName>
    </submittedName>
</protein>
<accession>A0AAN7WX16</accession>
<evidence type="ECO:0000256" key="1">
    <source>
        <dbReference type="SAM" id="MobiDB-lite"/>
    </source>
</evidence>
<evidence type="ECO:0000313" key="3">
    <source>
        <dbReference type="Proteomes" id="UP001346869"/>
    </source>
</evidence>
<proteinExistence type="predicted"/>
<keyword evidence="3" id="KW-1185">Reference proteome</keyword>
<feature type="region of interest" description="Disordered" evidence="1">
    <location>
        <begin position="46"/>
        <end position="72"/>
    </location>
</feature>
<comment type="caution">
    <text evidence="2">The sequence shown here is derived from an EMBL/GenBank/DDBJ whole genome shotgun (WGS) entry which is preliminary data.</text>
</comment>
<name>A0AAN7WX16_ELEMC</name>
<evidence type="ECO:0000313" key="2">
    <source>
        <dbReference type="EMBL" id="KAK5850266.1"/>
    </source>
</evidence>
<sequence length="72" mass="8330">MKLSIKSQDRRVDGFLHREPFSQEVSPSLCLQQGVLSGRELYLHHQHSPGLNSTKPAGRQMTVPQRQHRWLL</sequence>
<reference evidence="2 3" key="2">
    <citation type="journal article" date="2023" name="Mol. Biol. Evol.">
        <title>Genomics of Secondarily Temperate Adaptation in the Only Non-Antarctic Icefish.</title>
        <authorList>
            <person name="Rivera-Colon A.G."/>
            <person name="Rayamajhi N."/>
            <person name="Minhas B.F."/>
            <person name="Madrigal G."/>
            <person name="Bilyk K.T."/>
            <person name="Yoon V."/>
            <person name="Hune M."/>
            <person name="Gregory S."/>
            <person name="Cheng C.H.C."/>
            <person name="Catchen J.M."/>
        </authorList>
    </citation>
    <scope>NUCLEOTIDE SEQUENCE [LARGE SCALE GENOMIC DNA]</scope>
    <source>
        <strain evidence="2">JMC-PN-2008</strain>
    </source>
</reference>
<reference evidence="2 3" key="1">
    <citation type="journal article" date="2023" name="Genes (Basel)">
        <title>Chromosome-Level Genome Assembly and Circadian Gene Repertoire of the Patagonia Blennie Eleginops maclovinus-The Closest Ancestral Proxy of Antarctic Cryonotothenioids.</title>
        <authorList>
            <person name="Cheng C.C."/>
            <person name="Rivera-Colon A.G."/>
            <person name="Minhas B.F."/>
            <person name="Wilson L."/>
            <person name="Rayamajhi N."/>
            <person name="Vargas-Chacoff L."/>
            <person name="Catchen J.M."/>
        </authorList>
    </citation>
    <scope>NUCLEOTIDE SEQUENCE [LARGE SCALE GENOMIC DNA]</scope>
    <source>
        <strain evidence="2">JMC-PN-2008</strain>
    </source>
</reference>
<dbReference type="EMBL" id="JAUZQC010000023">
    <property type="protein sequence ID" value="KAK5850266.1"/>
    <property type="molecule type" value="Genomic_DNA"/>
</dbReference>